<dbReference type="PANTHER" id="PTHR48136:SF1">
    <property type="entry name" value="RUBREDOXIN-LIKE SUPERFAMILY PROTEIN"/>
    <property type="match status" value="1"/>
</dbReference>
<dbReference type="AlphaFoldDB" id="A0A9E7K8U1"/>
<keyword evidence="9" id="KW-1185">Reference proteome</keyword>
<feature type="non-terminal residue" evidence="8">
    <location>
        <position position="234"/>
    </location>
</feature>
<evidence type="ECO:0000256" key="2">
    <source>
        <dbReference type="ARBA" id="ARBA00022723"/>
    </source>
</evidence>
<dbReference type="InterPro" id="IPR024934">
    <property type="entry name" value="Rubredoxin-like_dom"/>
</dbReference>
<reference evidence="8" key="1">
    <citation type="submission" date="2022-05" db="EMBL/GenBank/DDBJ databases">
        <title>The Musa troglodytarum L. genome provides insights into the mechanism of non-climacteric behaviour and enrichment of carotenoids.</title>
        <authorList>
            <person name="Wang J."/>
        </authorList>
    </citation>
    <scope>NUCLEOTIDE SEQUENCE</scope>
    <source>
        <tissue evidence="8">Leaf</tissue>
    </source>
</reference>
<evidence type="ECO:0000313" key="9">
    <source>
        <dbReference type="Proteomes" id="UP001055439"/>
    </source>
</evidence>
<proteinExistence type="predicted"/>
<evidence type="ECO:0000256" key="1">
    <source>
        <dbReference type="ARBA" id="ARBA00022448"/>
    </source>
</evidence>
<dbReference type="Pfam" id="PF00301">
    <property type="entry name" value="Rubredoxin"/>
    <property type="match status" value="1"/>
</dbReference>
<keyword evidence="6" id="KW-0812">Transmembrane</keyword>
<feature type="domain" description="Rubredoxin-like" evidence="7">
    <location>
        <begin position="69"/>
        <end position="109"/>
    </location>
</feature>
<protein>
    <submittedName>
        <fullName evidence="8">Rubredoxin</fullName>
    </submittedName>
</protein>
<dbReference type="Gene3D" id="2.20.28.10">
    <property type="match status" value="1"/>
</dbReference>
<name>A0A9E7K8U1_9LILI</name>
<feature type="region of interest" description="Disordered" evidence="5">
    <location>
        <begin position="211"/>
        <end position="234"/>
    </location>
</feature>
<dbReference type="PANTHER" id="PTHR48136">
    <property type="entry name" value="RUBREDOXIN-LIKE SUPERFAMILY PROTEIN"/>
    <property type="match status" value="1"/>
</dbReference>
<dbReference type="InterPro" id="IPR024935">
    <property type="entry name" value="Rubredoxin_dom"/>
</dbReference>
<dbReference type="GO" id="GO:0005506">
    <property type="term" value="F:iron ion binding"/>
    <property type="evidence" value="ECO:0007669"/>
    <property type="project" value="InterPro"/>
</dbReference>
<feature type="transmembrane region" description="Helical" evidence="6">
    <location>
        <begin position="135"/>
        <end position="158"/>
    </location>
</feature>
<dbReference type="EMBL" id="CP097508">
    <property type="protein sequence ID" value="URE08512.1"/>
    <property type="molecule type" value="Genomic_DNA"/>
</dbReference>
<keyword evidence="3" id="KW-0249">Electron transport</keyword>
<organism evidence="8 9">
    <name type="scientific">Musa troglodytarum</name>
    <name type="common">fe'i banana</name>
    <dbReference type="NCBI Taxonomy" id="320322"/>
    <lineage>
        <taxon>Eukaryota</taxon>
        <taxon>Viridiplantae</taxon>
        <taxon>Streptophyta</taxon>
        <taxon>Embryophyta</taxon>
        <taxon>Tracheophyta</taxon>
        <taxon>Spermatophyta</taxon>
        <taxon>Magnoliopsida</taxon>
        <taxon>Liliopsida</taxon>
        <taxon>Zingiberales</taxon>
        <taxon>Musaceae</taxon>
        <taxon>Musa</taxon>
    </lineage>
</organism>
<evidence type="ECO:0000256" key="4">
    <source>
        <dbReference type="ARBA" id="ARBA00023004"/>
    </source>
</evidence>
<evidence type="ECO:0000259" key="7">
    <source>
        <dbReference type="PROSITE" id="PS50903"/>
    </source>
</evidence>
<keyword evidence="1" id="KW-0813">Transport</keyword>
<evidence type="ECO:0000256" key="3">
    <source>
        <dbReference type="ARBA" id="ARBA00022982"/>
    </source>
</evidence>
<dbReference type="Proteomes" id="UP001055439">
    <property type="component" value="Chromosome 6"/>
</dbReference>
<gene>
    <name evidence="8" type="ORF">MUK42_24620</name>
</gene>
<keyword evidence="6" id="KW-0472">Membrane</keyword>
<dbReference type="PROSITE" id="PS50903">
    <property type="entry name" value="RUBREDOXIN_LIKE"/>
    <property type="match status" value="1"/>
</dbReference>
<dbReference type="OrthoDB" id="408899at2759"/>
<keyword evidence="6" id="KW-1133">Transmembrane helix</keyword>
<dbReference type="SUPFAM" id="SSF57802">
    <property type="entry name" value="Rubredoxin-like"/>
    <property type="match status" value="1"/>
</dbReference>
<keyword evidence="2" id="KW-0479">Metal-binding</keyword>
<evidence type="ECO:0000313" key="8">
    <source>
        <dbReference type="EMBL" id="URE08512.1"/>
    </source>
</evidence>
<evidence type="ECO:0000256" key="6">
    <source>
        <dbReference type="SAM" id="Phobius"/>
    </source>
</evidence>
<evidence type="ECO:0000256" key="5">
    <source>
        <dbReference type="SAM" id="MobiDB-lite"/>
    </source>
</evidence>
<dbReference type="CDD" id="cd00730">
    <property type="entry name" value="rubredoxin"/>
    <property type="match status" value="1"/>
</dbReference>
<keyword evidence="4" id="KW-0408">Iron</keyword>
<accession>A0A9E7K8U1</accession>
<sequence length="234" mass="25504">MALQAVAGLRSTIAASRRTNPPSHPGLRGPADRYALRSDAFSPSLHLLPPPPSRCPATAPRFSMRVTSKLAYICRDCGYIYNDRTPFEKLPDEYFCPVCGAPKRRFRPYEPAVAKNANDTDVRKARKAQIKRDEAIGRALPVAVVLGVAGLAGLYFYLNNVYYTNPVAEEFRRTGGADSWNRPVYETQPHGPPGVWCGGTPCLLLLPATAAGGGGGGEEAEEEMGKMKRRRAAR</sequence>